<feature type="coiled-coil region" evidence="1">
    <location>
        <begin position="390"/>
        <end position="420"/>
    </location>
</feature>
<feature type="domain" description="Large polyvalent protein associated" evidence="2">
    <location>
        <begin position="6"/>
        <end position="90"/>
    </location>
</feature>
<dbReference type="WBParaSite" id="BTMF_0000033201-mRNA-1">
    <property type="protein sequence ID" value="BTMF_0000033201-mRNA-1"/>
    <property type="gene ID" value="BTMF_0000033201"/>
</dbReference>
<dbReference type="EMBL" id="UZAG01000001">
    <property type="protein sequence ID" value="VDO06519.1"/>
    <property type="molecule type" value="Genomic_DNA"/>
</dbReference>
<name>A0A0R3Q2Z1_9BILA</name>
<reference evidence="5" key="1">
    <citation type="submission" date="2017-02" db="UniProtKB">
        <authorList>
            <consortium name="WormBaseParasite"/>
        </authorList>
    </citation>
    <scope>IDENTIFICATION</scope>
</reference>
<organism evidence="5">
    <name type="scientific">Brugia timori</name>
    <dbReference type="NCBI Taxonomy" id="42155"/>
    <lineage>
        <taxon>Eukaryota</taxon>
        <taxon>Metazoa</taxon>
        <taxon>Ecdysozoa</taxon>
        <taxon>Nematoda</taxon>
        <taxon>Chromadorea</taxon>
        <taxon>Rhabditida</taxon>
        <taxon>Spirurina</taxon>
        <taxon>Spiruromorpha</taxon>
        <taxon>Filarioidea</taxon>
        <taxon>Onchocercidae</taxon>
        <taxon>Brugia</taxon>
    </lineage>
</organism>
<keyword evidence="1" id="KW-0175">Coiled coil</keyword>
<reference evidence="3 4" key="2">
    <citation type="submission" date="2018-11" db="EMBL/GenBank/DDBJ databases">
        <authorList>
            <consortium name="Pathogen Informatics"/>
        </authorList>
    </citation>
    <scope>NUCLEOTIDE SEQUENCE [LARGE SCALE GENOMIC DNA]</scope>
</reference>
<dbReference type="InterPro" id="IPR040738">
    <property type="entry name" value="LPD22"/>
</dbReference>
<evidence type="ECO:0000313" key="3">
    <source>
        <dbReference type="EMBL" id="VDO06519.1"/>
    </source>
</evidence>
<sequence length="2058" mass="225074">MSVGLGANPDMEAELRKVARRTGVPVDTARAYPEELKRQAAMGQMDFDSLAQQFPRTAGFLSGTENAKVAHDDVENMGLIETMINSFQRGIPALKSMIPSITTANRSAGLNTFAEIDKRIAAGEDPKAVLTQYGNYGLAPLPWQSSEQALASWNAFKARAVPLTQQAIAESVSDIVKYQNERNKIPLPSVVEKTMGAKTWGEAFSEIGKDPVRFIAAIGPESLVQSGPGLLAAIPAGATMGPGGAAATIGGNSFLVDYASTILESLNSAGVNTSDAEAVKAAMRDPKILESITDQAVKHAGVVGAFDALSGGIAGKMVLPQKIAGKLAARPLAQEMANIALQVPIQATLGAAGEAGGELAAGQELQPGQILAEAFGEFFGTPGEVVSASAKRIRERVSQAQEAKANAAKLQQISDLAEASKLRARDPDSFQEFVNQAAENGPIKDVFIDANQLMQTGMAEQIAAVSPAVADQLSTALATGGDIRIPIAEYAARIAGTEFNQSLMDHLKTEPGGMSRAEADLFMQNYAQELQQSVERTLNEKQNDQEFKAAADEVKAKIKDQLDQVSRFTEPVNEAYSTMVSNFYAVMGAKLGIPPVELYSRYPLTVASESLVDANVLDQTAYHGTPHRNIEKFSTDKIGTGEGAQAYGWGLYFASQKDIAEWYRTKLSKPEQTNNKGQLYSVEIPEDNQMLLWDKPISQQSNEVIKKLNGVKDALTESGVLDEYLERKNLDWDELTGQDLYHILKRASLDDALPENGPGIANASVNGRDDKAASMFLYNEGVAGIKYLDGNSRTAQSGSHNYVVFSGDDVEITNQFYQNKGANRGRFSPSTNTITLLKNADLSTFLHESGHFFLETMLDVAAQADAPKTIQDDVSAVFKWFGVKDLAEWQSFDFEQKRGFHEQFARGFEAYLFEGKAPSLGMQGLFQRFRAWLLNVYKDIKSLNVELNDDVRGVFDRMLASTEEIKLAEQNQSMMPLFKDAQTAGMTPDEFAAYQSLGVDATNNAIQELQAKGLRDMQWLHNARGREIKRLQKESAAKRAEVESQVTDEVMSQPVYRAWSELKSKEGAKISPDALADMYGGNGDKYALLDWKRLSDMRMTSKERGIHPDVLAEMMGFDSGDKLVKALLATEDPKVEIEAATDLRMLETYGDLYSPDAIERAADRAIHNDARSRFVATEANALAKATGQRKVLAAAARSFAETMINRLKVREVKPAQYVAAETRSAKLADEAMRKGDLETAAAEKRNQLVNNYATRAAYEAQESVDKGLRYLDKFSKESTLKNIDAEYSDQIFALLDRFDLRKGQSLKSIDKRAALADWINSQREQGLEPNIPDELVNEAFRKSYKDMTIEEFKGLVDSVKQIEHLGRLKNRLLTAADNRAYSDIRDSIVTSINDNANGRTADTRTPTTNMGRMTQTLKRFWAAHIKVATWARVMDGGKDGGPVWEYFVRSANERGDMETTMRAEATEALSKIMAPVFALGKMGGKGQFFESIGRSLNREAVMTIALNTGNQGNLQRLLGGEGWTTQQIAPVLATLSSVEWRAVQQIWDHFESYRPQISAKERRIYGTEPDWVEPTPFSVETSDGETVALRGGYYPIKYDPAASQRAEEHADAEGAKRQLQGAYTSATTRRSFTKTRSEEVSGRPLLYTLAGMYSGVNDVIHDLSWHEWLIDVNRLMRSKSIDTAIRTQYGPEVKAQFKSWINDVAEGEKGAQNAGEVALSRLRQGISASGLGFNVMSAVMQPLGITQSIVRVGAPWIGKGIAKYIAAPIDTTREVNSKSAFMENRARTRFRELNELRNKVQGETAVSEAIKSGAYMLMMRCQQMVDTPTWIGAYEKAIAGGNEEARAIALADQAVIDAQGGGQTKDLAAIERGGPAMKLFTVFYSFMNTALNIGVAQTMTAQSKAKLAADYLMLYVAPPVLGYFLKAALTPGAGDEMEDPEKLAKALAAQQLDYMMGLMVVAREFAEAAKIVTGLEDKGRDYGGPAGLRLISDTGSFAKQAQQGEFDDAFRKASVNLVGDMFGLPSAQINRTITGAQAMSEGKTENPTALVFGYQAKK</sequence>
<evidence type="ECO:0000259" key="2">
    <source>
        <dbReference type="Pfam" id="PF18834"/>
    </source>
</evidence>
<gene>
    <name evidence="3" type="ORF">BTMF_LOCUS23</name>
</gene>
<dbReference type="Pfam" id="PF18834">
    <property type="entry name" value="LPD22"/>
    <property type="match status" value="1"/>
</dbReference>
<evidence type="ECO:0000256" key="1">
    <source>
        <dbReference type="SAM" id="Coils"/>
    </source>
</evidence>
<evidence type="ECO:0000313" key="4">
    <source>
        <dbReference type="Proteomes" id="UP000280834"/>
    </source>
</evidence>
<accession>A0A0R3Q2Z1</accession>
<dbReference type="Proteomes" id="UP000280834">
    <property type="component" value="Unassembled WGS sequence"/>
</dbReference>
<proteinExistence type="predicted"/>
<protein>
    <submittedName>
        <fullName evidence="5">LPD22 domain-containing protein</fullName>
    </submittedName>
</protein>
<evidence type="ECO:0000313" key="5">
    <source>
        <dbReference type="WBParaSite" id="BTMF_0000033201-mRNA-1"/>
    </source>
</evidence>
<keyword evidence="4" id="KW-1185">Reference proteome</keyword>